<dbReference type="EMBL" id="LAZR01000242">
    <property type="protein sequence ID" value="KKN79787.1"/>
    <property type="molecule type" value="Genomic_DNA"/>
</dbReference>
<protein>
    <submittedName>
        <fullName evidence="2">Uncharacterized protein</fullName>
    </submittedName>
</protein>
<accession>A0A0F9TXX6</accession>
<dbReference type="AlphaFoldDB" id="A0A0F9TXX6"/>
<feature type="compositionally biased region" description="Acidic residues" evidence="1">
    <location>
        <begin position="105"/>
        <end position="117"/>
    </location>
</feature>
<evidence type="ECO:0000313" key="2">
    <source>
        <dbReference type="EMBL" id="KKN79787.1"/>
    </source>
</evidence>
<feature type="region of interest" description="Disordered" evidence="1">
    <location>
        <begin position="84"/>
        <end position="117"/>
    </location>
</feature>
<gene>
    <name evidence="2" type="ORF">LCGC14_0336420</name>
</gene>
<evidence type="ECO:0000256" key="1">
    <source>
        <dbReference type="SAM" id="MobiDB-lite"/>
    </source>
</evidence>
<proteinExistence type="predicted"/>
<comment type="caution">
    <text evidence="2">The sequence shown here is derived from an EMBL/GenBank/DDBJ whole genome shotgun (WGS) entry which is preliminary data.</text>
</comment>
<sequence length="117" mass="12991">MKCKLVTEISAGVHNPEPYGTPLLPGHIIDLPKAFRLVQMGVAEPADDECRIRANRTEEQMAEAQRRYPVIAKGICPKDREDFFAGKMDGYNDDGSSIPGPNAGQDEDEEENEDEDE</sequence>
<reference evidence="2" key="1">
    <citation type="journal article" date="2015" name="Nature">
        <title>Complex archaea that bridge the gap between prokaryotes and eukaryotes.</title>
        <authorList>
            <person name="Spang A."/>
            <person name="Saw J.H."/>
            <person name="Jorgensen S.L."/>
            <person name="Zaremba-Niedzwiedzka K."/>
            <person name="Martijn J."/>
            <person name="Lind A.E."/>
            <person name="van Eijk R."/>
            <person name="Schleper C."/>
            <person name="Guy L."/>
            <person name="Ettema T.J."/>
        </authorList>
    </citation>
    <scope>NUCLEOTIDE SEQUENCE</scope>
</reference>
<name>A0A0F9TXX6_9ZZZZ</name>
<organism evidence="2">
    <name type="scientific">marine sediment metagenome</name>
    <dbReference type="NCBI Taxonomy" id="412755"/>
    <lineage>
        <taxon>unclassified sequences</taxon>
        <taxon>metagenomes</taxon>
        <taxon>ecological metagenomes</taxon>
    </lineage>
</organism>